<keyword evidence="2" id="KW-0255">Endonuclease</keyword>
<dbReference type="AlphaFoldDB" id="F8E8Z0"/>
<reference evidence="2 3" key="1">
    <citation type="journal article" date="2011" name="Stand. Genomic Sci.">
        <title>Genome sequence of the moderately thermophilic halophile Flexistipes sinusarabici strain (MAS10).</title>
        <authorList>
            <person name="Lapidus A."/>
            <person name="Chertkov O."/>
            <person name="Nolan M."/>
            <person name="Lucas S."/>
            <person name="Hammon N."/>
            <person name="Deshpande S."/>
            <person name="Cheng J.F."/>
            <person name="Tapia R."/>
            <person name="Han C."/>
            <person name="Goodwin L."/>
            <person name="Pitluck S."/>
            <person name="Liolios K."/>
            <person name="Pagani I."/>
            <person name="Ivanova N."/>
            <person name="Huntemann M."/>
            <person name="Mavromatis K."/>
            <person name="Mikhailova N."/>
            <person name="Pati A."/>
            <person name="Chen A."/>
            <person name="Palaniappan K."/>
            <person name="Land M."/>
            <person name="Hauser L."/>
            <person name="Brambilla E.M."/>
            <person name="Rohde M."/>
            <person name="Abt B."/>
            <person name="Spring S."/>
            <person name="Goker M."/>
            <person name="Bristow J."/>
            <person name="Eisen J.A."/>
            <person name="Markowitz V."/>
            <person name="Hugenholtz P."/>
            <person name="Kyrpides N.C."/>
            <person name="Klenk H.P."/>
            <person name="Woyke T."/>
        </authorList>
    </citation>
    <scope>NUCLEOTIDE SEQUENCE [LARGE SCALE GENOMIC DNA]</scope>
    <source>
        <strain evidence="3">DSM 4947 / MAS 10</strain>
    </source>
</reference>
<dbReference type="RefSeq" id="WP_013885625.1">
    <property type="nucleotide sequence ID" value="NC_015672.1"/>
</dbReference>
<evidence type="ECO:0000313" key="2">
    <source>
        <dbReference type="EMBL" id="AEI14114.1"/>
    </source>
</evidence>
<proteinExistence type="predicted"/>
<protein>
    <submittedName>
        <fullName evidence="2">Restriction endonuclease</fullName>
    </submittedName>
</protein>
<dbReference type="OrthoDB" id="529575at2"/>
<dbReference type="Proteomes" id="UP000006621">
    <property type="component" value="Chromosome"/>
</dbReference>
<feature type="domain" description="HNH nuclease" evidence="1">
    <location>
        <begin position="137"/>
        <end position="189"/>
    </location>
</feature>
<gene>
    <name evidence="2" type="ordered locus">Flexsi_0426</name>
</gene>
<dbReference type="GO" id="GO:0004519">
    <property type="term" value="F:endonuclease activity"/>
    <property type="evidence" value="ECO:0007669"/>
    <property type="project" value="UniProtKB-KW"/>
</dbReference>
<dbReference type="InterPro" id="IPR003615">
    <property type="entry name" value="HNH_nuc"/>
</dbReference>
<accession>F8E8Z0</accession>
<organism evidence="2 3">
    <name type="scientific">Flexistipes sinusarabici (strain ATCC 49648 / DSM 4947 / MAS 10)</name>
    <dbReference type="NCBI Taxonomy" id="717231"/>
    <lineage>
        <taxon>Bacteria</taxon>
        <taxon>Pseudomonadati</taxon>
        <taxon>Deferribacterota</taxon>
        <taxon>Deferribacteres</taxon>
        <taxon>Deferribacterales</taxon>
        <taxon>Flexistipitaceae</taxon>
        <taxon>Flexistipes</taxon>
    </lineage>
</organism>
<dbReference type="HOGENOM" id="CLU_1169281_0_0_0"/>
<dbReference type="eggNOG" id="COG3440">
    <property type="taxonomic scope" value="Bacteria"/>
</dbReference>
<keyword evidence="3" id="KW-1185">Reference proteome</keyword>
<dbReference type="Pfam" id="PF13391">
    <property type="entry name" value="HNH_2"/>
    <property type="match status" value="1"/>
</dbReference>
<reference evidence="3" key="2">
    <citation type="submission" date="2011-06" db="EMBL/GenBank/DDBJ databases">
        <title>The complete genome of Flexistipes sinusarabici DSM 4947.</title>
        <authorList>
            <person name="Lucas S."/>
            <person name="Han J."/>
            <person name="Lapidus A."/>
            <person name="Bruce D."/>
            <person name="Goodwin L."/>
            <person name="Pitluck S."/>
            <person name="Peters L."/>
            <person name="Kyrpides N."/>
            <person name="Mavromatis K."/>
            <person name="Ivanova N."/>
            <person name="Mikhailova N."/>
            <person name="Chertkov O."/>
            <person name="Detter J.C."/>
            <person name="Tapia R."/>
            <person name="Han C."/>
            <person name="Land M."/>
            <person name="Hauser L."/>
            <person name="Markowitz V."/>
            <person name="Cheng J.-F."/>
            <person name="Hugenholtz P."/>
            <person name="Woyke T."/>
            <person name="Wu D."/>
            <person name="Spring S."/>
            <person name="Schroeder M."/>
            <person name="Brambilla E."/>
            <person name="Klenk H.-P."/>
            <person name="Eisen J.A."/>
        </authorList>
    </citation>
    <scope>NUCLEOTIDE SEQUENCE [LARGE SCALE GENOMIC DNA]</scope>
    <source>
        <strain evidence="3">DSM 4947 / MAS 10</strain>
    </source>
</reference>
<dbReference type="KEGG" id="fsi:Flexsi_0426"/>
<dbReference type="EMBL" id="CP002858">
    <property type="protein sequence ID" value="AEI14114.1"/>
    <property type="molecule type" value="Genomic_DNA"/>
</dbReference>
<keyword evidence="2" id="KW-0540">Nuclease</keyword>
<name>F8E8Z0_FLESM</name>
<keyword evidence="2" id="KW-0378">Hydrolase</keyword>
<sequence>MARLEKLNNISWKQPLQNRNKEFTLWPSHKKVANFCNFEDGTKRLLNIKFEEYQKINVTDKFQITSGREIRFPKSFQDIVKPVILKNPNSYFIVTVLDVELDPDDKDTFNTSGLVTINTRIGQEKFKKGLIDHWGGCSVTGIKMIEILYASHIKPWADSSDKERLDISNGLLLTPTLDTLFDKGLISFDNDGKIMISKRIKPYISELGIKYSLKLIKKPNDHQKEYLKFHHQNIYKK</sequence>
<evidence type="ECO:0000259" key="1">
    <source>
        <dbReference type="Pfam" id="PF13391"/>
    </source>
</evidence>
<evidence type="ECO:0000313" key="3">
    <source>
        <dbReference type="Proteomes" id="UP000006621"/>
    </source>
</evidence>